<feature type="chain" id="PRO_5045750472" evidence="2">
    <location>
        <begin position="35"/>
        <end position="218"/>
    </location>
</feature>
<name>A0ABQ4SL35_9HYPH</name>
<dbReference type="RefSeq" id="WP_238240530.1">
    <property type="nucleotide sequence ID" value="NZ_BPQQ01000068.1"/>
</dbReference>
<keyword evidence="4" id="KW-1185">Reference proteome</keyword>
<keyword evidence="2" id="KW-0732">Signal</keyword>
<evidence type="ECO:0000313" key="3">
    <source>
        <dbReference type="EMBL" id="GJE03133.1"/>
    </source>
</evidence>
<organism evidence="3 4">
    <name type="scientific">Methylobacterium isbiliense</name>
    <dbReference type="NCBI Taxonomy" id="315478"/>
    <lineage>
        <taxon>Bacteria</taxon>
        <taxon>Pseudomonadati</taxon>
        <taxon>Pseudomonadota</taxon>
        <taxon>Alphaproteobacteria</taxon>
        <taxon>Hyphomicrobiales</taxon>
        <taxon>Methylobacteriaceae</taxon>
        <taxon>Methylobacterium</taxon>
    </lineage>
</organism>
<reference evidence="3" key="2">
    <citation type="submission" date="2021-08" db="EMBL/GenBank/DDBJ databases">
        <authorList>
            <person name="Tani A."/>
            <person name="Ola A."/>
            <person name="Ogura Y."/>
            <person name="Katsura K."/>
            <person name="Hayashi T."/>
        </authorList>
    </citation>
    <scope>NUCLEOTIDE SEQUENCE</scope>
    <source>
        <strain evidence="3">DSM 17168</strain>
    </source>
</reference>
<gene>
    <name evidence="3" type="ORF">GMJLKIPL_5084</name>
</gene>
<feature type="region of interest" description="Disordered" evidence="1">
    <location>
        <begin position="99"/>
        <end position="120"/>
    </location>
</feature>
<feature type="signal peptide" evidence="2">
    <location>
        <begin position="1"/>
        <end position="34"/>
    </location>
</feature>
<evidence type="ECO:0000313" key="4">
    <source>
        <dbReference type="Proteomes" id="UP001055153"/>
    </source>
</evidence>
<proteinExistence type="predicted"/>
<feature type="region of interest" description="Disordered" evidence="1">
    <location>
        <begin position="195"/>
        <end position="218"/>
    </location>
</feature>
<dbReference type="EMBL" id="BPQQ01000068">
    <property type="protein sequence ID" value="GJE03133.1"/>
    <property type="molecule type" value="Genomic_DNA"/>
</dbReference>
<sequence>MPQNPKGPASRRRDMVLALASGMILVSTAVAVQAADDGFAGLFRNLFSAPAPIQAAPTAAPLPDAYGRPMRRLRRERSQARAALRARARYVALPKPEAAETKPVKVERPSGPFDPRTALLRDPTLRPGDIVILPEGPRVFKGESGAAKHRMSDFEDVSRSRTVSTKTRRDLMAMTAPAGALPADEARRVMARLRRGTQAAGSGEARTETAMRVIYPAR</sequence>
<evidence type="ECO:0000256" key="1">
    <source>
        <dbReference type="SAM" id="MobiDB-lite"/>
    </source>
</evidence>
<reference evidence="3" key="1">
    <citation type="journal article" date="2021" name="Front. Microbiol.">
        <title>Comprehensive Comparative Genomics and Phenotyping of Methylobacterium Species.</title>
        <authorList>
            <person name="Alessa O."/>
            <person name="Ogura Y."/>
            <person name="Fujitani Y."/>
            <person name="Takami H."/>
            <person name="Hayashi T."/>
            <person name="Sahin N."/>
            <person name="Tani A."/>
        </authorList>
    </citation>
    <scope>NUCLEOTIDE SEQUENCE</scope>
    <source>
        <strain evidence="3">DSM 17168</strain>
    </source>
</reference>
<feature type="compositionally biased region" description="Basic and acidic residues" evidence="1">
    <location>
        <begin position="99"/>
        <end position="108"/>
    </location>
</feature>
<comment type="caution">
    <text evidence="3">The sequence shown here is derived from an EMBL/GenBank/DDBJ whole genome shotgun (WGS) entry which is preliminary data.</text>
</comment>
<accession>A0ABQ4SL35</accession>
<dbReference type="Proteomes" id="UP001055153">
    <property type="component" value="Unassembled WGS sequence"/>
</dbReference>
<evidence type="ECO:0000256" key="2">
    <source>
        <dbReference type="SAM" id="SignalP"/>
    </source>
</evidence>
<protein>
    <submittedName>
        <fullName evidence="3">Uncharacterized protein</fullName>
    </submittedName>
</protein>